<keyword evidence="1" id="KW-0732">Signal</keyword>
<reference evidence="2 3" key="1">
    <citation type="journal article" date="2019" name="Nat. Ecol. Evol.">
        <title>Megaphylogeny resolves global patterns of mushroom evolution.</title>
        <authorList>
            <person name="Varga T."/>
            <person name="Krizsan K."/>
            <person name="Foldi C."/>
            <person name="Dima B."/>
            <person name="Sanchez-Garcia M."/>
            <person name="Sanchez-Ramirez S."/>
            <person name="Szollosi G.J."/>
            <person name="Szarkandi J.G."/>
            <person name="Papp V."/>
            <person name="Albert L."/>
            <person name="Andreopoulos W."/>
            <person name="Angelini C."/>
            <person name="Antonin V."/>
            <person name="Barry K.W."/>
            <person name="Bougher N.L."/>
            <person name="Buchanan P."/>
            <person name="Buyck B."/>
            <person name="Bense V."/>
            <person name="Catcheside P."/>
            <person name="Chovatia M."/>
            <person name="Cooper J."/>
            <person name="Damon W."/>
            <person name="Desjardin D."/>
            <person name="Finy P."/>
            <person name="Geml J."/>
            <person name="Haridas S."/>
            <person name="Hughes K."/>
            <person name="Justo A."/>
            <person name="Karasinski D."/>
            <person name="Kautmanova I."/>
            <person name="Kiss B."/>
            <person name="Kocsube S."/>
            <person name="Kotiranta H."/>
            <person name="LaButti K.M."/>
            <person name="Lechner B.E."/>
            <person name="Liimatainen K."/>
            <person name="Lipzen A."/>
            <person name="Lukacs Z."/>
            <person name="Mihaltcheva S."/>
            <person name="Morgado L.N."/>
            <person name="Niskanen T."/>
            <person name="Noordeloos M.E."/>
            <person name="Ohm R.A."/>
            <person name="Ortiz-Santana B."/>
            <person name="Ovrebo C."/>
            <person name="Racz N."/>
            <person name="Riley R."/>
            <person name="Savchenko A."/>
            <person name="Shiryaev A."/>
            <person name="Soop K."/>
            <person name="Spirin V."/>
            <person name="Szebenyi C."/>
            <person name="Tomsovsky M."/>
            <person name="Tulloss R.E."/>
            <person name="Uehling J."/>
            <person name="Grigoriev I.V."/>
            <person name="Vagvolgyi C."/>
            <person name="Papp T."/>
            <person name="Martin F.M."/>
            <person name="Miettinen O."/>
            <person name="Hibbett D.S."/>
            <person name="Nagy L.G."/>
        </authorList>
    </citation>
    <scope>NUCLEOTIDE SEQUENCE [LARGE SCALE GENOMIC DNA]</scope>
    <source>
        <strain evidence="2 3">CBS 166.37</strain>
    </source>
</reference>
<dbReference type="OrthoDB" id="2966606at2759"/>
<accession>A0A5C3LGT3</accession>
<dbReference type="AlphaFoldDB" id="A0A5C3LGT3"/>
<feature type="chain" id="PRO_5022978816" evidence="1">
    <location>
        <begin position="19"/>
        <end position="95"/>
    </location>
</feature>
<protein>
    <submittedName>
        <fullName evidence="2">Uncharacterized protein</fullName>
    </submittedName>
</protein>
<dbReference type="Proteomes" id="UP000308652">
    <property type="component" value="Unassembled WGS sequence"/>
</dbReference>
<evidence type="ECO:0000313" key="2">
    <source>
        <dbReference type="EMBL" id="TFK31892.1"/>
    </source>
</evidence>
<dbReference type="EMBL" id="ML213698">
    <property type="protein sequence ID" value="TFK31892.1"/>
    <property type="molecule type" value="Genomic_DNA"/>
</dbReference>
<sequence>MRVSVVFTILAFSGITFAKSCNKGFKYCGSSLIQKGDYKDQLLQVLYDRNDLNSNYNDVLFSCIGTPWGLVDWVQRCPGSCIDGGSGKNDFCTPS</sequence>
<proteinExistence type="predicted"/>
<organism evidence="2 3">
    <name type="scientific">Crucibulum laeve</name>
    <dbReference type="NCBI Taxonomy" id="68775"/>
    <lineage>
        <taxon>Eukaryota</taxon>
        <taxon>Fungi</taxon>
        <taxon>Dikarya</taxon>
        <taxon>Basidiomycota</taxon>
        <taxon>Agaricomycotina</taxon>
        <taxon>Agaricomycetes</taxon>
        <taxon>Agaricomycetidae</taxon>
        <taxon>Agaricales</taxon>
        <taxon>Agaricineae</taxon>
        <taxon>Nidulariaceae</taxon>
        <taxon>Crucibulum</taxon>
    </lineage>
</organism>
<evidence type="ECO:0000256" key="1">
    <source>
        <dbReference type="SAM" id="SignalP"/>
    </source>
</evidence>
<dbReference type="STRING" id="68775.A0A5C3LGT3"/>
<name>A0A5C3LGT3_9AGAR</name>
<gene>
    <name evidence="2" type="ORF">BDQ12DRAFT_693353</name>
</gene>
<evidence type="ECO:0000313" key="3">
    <source>
        <dbReference type="Proteomes" id="UP000308652"/>
    </source>
</evidence>
<keyword evidence="3" id="KW-1185">Reference proteome</keyword>
<feature type="signal peptide" evidence="1">
    <location>
        <begin position="1"/>
        <end position="18"/>
    </location>
</feature>